<evidence type="ECO:0000313" key="1">
    <source>
        <dbReference type="EMBL" id="KAK9528097.1"/>
    </source>
</evidence>
<dbReference type="EMBL" id="JBCEZU010000112">
    <property type="protein sequence ID" value="KAK9528097.1"/>
    <property type="molecule type" value="Genomic_DNA"/>
</dbReference>
<evidence type="ECO:0008006" key="3">
    <source>
        <dbReference type="Google" id="ProtNLM"/>
    </source>
</evidence>
<organism evidence="1 2">
    <name type="scientific">Zoarces viviparus</name>
    <name type="common">Viviparous eelpout</name>
    <name type="synonym">Blennius viviparus</name>
    <dbReference type="NCBI Taxonomy" id="48416"/>
    <lineage>
        <taxon>Eukaryota</taxon>
        <taxon>Metazoa</taxon>
        <taxon>Chordata</taxon>
        <taxon>Craniata</taxon>
        <taxon>Vertebrata</taxon>
        <taxon>Euteleostomi</taxon>
        <taxon>Actinopterygii</taxon>
        <taxon>Neopterygii</taxon>
        <taxon>Teleostei</taxon>
        <taxon>Neoteleostei</taxon>
        <taxon>Acanthomorphata</taxon>
        <taxon>Eupercaria</taxon>
        <taxon>Perciformes</taxon>
        <taxon>Cottioidei</taxon>
        <taxon>Zoarcales</taxon>
        <taxon>Zoarcidae</taxon>
        <taxon>Zoarcinae</taxon>
        <taxon>Zoarces</taxon>
    </lineage>
</organism>
<sequence length="156" mass="17957">MYSVQIDTTQDITAHDQCSVIDTVHERLVAVIRCEASTGQYFAQLVNDVLETMDLDVKRCIGNSTDRASNMQGQYKGFSALHSEKCPTQIHVWCYSHILNLVLSDTTQCVLAIGSLFSLMNNIAVFFRESYQKMNIWEESKDPRRRRLTSIEETRW</sequence>
<dbReference type="InterPro" id="IPR012337">
    <property type="entry name" value="RNaseH-like_sf"/>
</dbReference>
<gene>
    <name evidence="1" type="ORF">VZT92_014590</name>
</gene>
<dbReference type="SUPFAM" id="SSF53098">
    <property type="entry name" value="Ribonuclease H-like"/>
    <property type="match status" value="1"/>
</dbReference>
<protein>
    <recommendedName>
        <fullName evidence="3">DUF4371 domain-containing protein</fullName>
    </recommendedName>
</protein>
<dbReference type="Proteomes" id="UP001488805">
    <property type="component" value="Unassembled WGS sequence"/>
</dbReference>
<keyword evidence="2" id="KW-1185">Reference proteome</keyword>
<reference evidence="1 2" key="1">
    <citation type="journal article" date="2024" name="Genome Biol. Evol.">
        <title>Chromosome-level genome assembly of the viviparous eelpout Zoarces viviparus.</title>
        <authorList>
            <person name="Fuhrmann N."/>
            <person name="Brasseur M.V."/>
            <person name="Bakowski C.E."/>
            <person name="Podsiadlowski L."/>
            <person name="Prost S."/>
            <person name="Krehenwinkel H."/>
            <person name="Mayer C."/>
        </authorList>
    </citation>
    <scope>NUCLEOTIDE SEQUENCE [LARGE SCALE GENOMIC DNA]</scope>
    <source>
        <strain evidence="1">NO-MEL_2022_Ind0_liver</strain>
    </source>
</reference>
<proteinExistence type="predicted"/>
<dbReference type="PANTHER" id="PTHR45749:SF21">
    <property type="entry name" value="DUF4371 DOMAIN-CONTAINING PROTEIN"/>
    <property type="match status" value="1"/>
</dbReference>
<name>A0AAW1F0I3_ZOAVI</name>
<dbReference type="AlphaFoldDB" id="A0AAW1F0I3"/>
<evidence type="ECO:0000313" key="2">
    <source>
        <dbReference type="Proteomes" id="UP001488805"/>
    </source>
</evidence>
<comment type="caution">
    <text evidence="1">The sequence shown here is derived from an EMBL/GenBank/DDBJ whole genome shotgun (WGS) entry which is preliminary data.</text>
</comment>
<accession>A0AAW1F0I3</accession>
<dbReference type="PANTHER" id="PTHR45749">
    <property type="match status" value="1"/>
</dbReference>